<proteinExistence type="predicted"/>
<dbReference type="SMART" id="SM00220">
    <property type="entry name" value="S_TKc"/>
    <property type="match status" value="1"/>
</dbReference>
<comment type="caution">
    <text evidence="6">The sequence shown here is derived from an EMBL/GenBank/DDBJ whole genome shotgun (WGS) entry which is preliminary data.</text>
</comment>
<evidence type="ECO:0000259" key="5">
    <source>
        <dbReference type="PROSITE" id="PS50011"/>
    </source>
</evidence>
<evidence type="ECO:0000256" key="1">
    <source>
        <dbReference type="ARBA" id="ARBA00022527"/>
    </source>
</evidence>
<feature type="binding site" evidence="4">
    <location>
        <position position="254"/>
    </location>
    <ligand>
        <name>ATP</name>
        <dbReference type="ChEBI" id="CHEBI:30616"/>
    </ligand>
</feature>
<dbReference type="InterPro" id="IPR011990">
    <property type="entry name" value="TPR-like_helical_dom_sf"/>
</dbReference>
<dbReference type="PROSITE" id="PS00107">
    <property type="entry name" value="PROTEIN_KINASE_ATP"/>
    <property type="match status" value="1"/>
</dbReference>
<keyword evidence="1" id="KW-0723">Serine/threonine-protein kinase</keyword>
<dbReference type="SUPFAM" id="SSF48452">
    <property type="entry name" value="TPR-like"/>
    <property type="match status" value="1"/>
</dbReference>
<dbReference type="CDD" id="cd21037">
    <property type="entry name" value="MLKL_NTD"/>
    <property type="match status" value="1"/>
</dbReference>
<evidence type="ECO:0000256" key="4">
    <source>
        <dbReference type="PROSITE-ProRule" id="PRU10141"/>
    </source>
</evidence>
<evidence type="ECO:0000256" key="2">
    <source>
        <dbReference type="ARBA" id="ARBA00022741"/>
    </source>
</evidence>
<dbReference type="PANTHER" id="PTHR46082">
    <property type="entry name" value="ATP/GTP-BINDING PROTEIN-RELATED"/>
    <property type="match status" value="1"/>
</dbReference>
<dbReference type="Gene3D" id="1.20.930.20">
    <property type="entry name" value="Adaptor protein Cbl, N-terminal domain"/>
    <property type="match status" value="1"/>
</dbReference>
<dbReference type="Proteomes" id="UP001215598">
    <property type="component" value="Unassembled WGS sequence"/>
</dbReference>
<dbReference type="InterPro" id="IPR059179">
    <property type="entry name" value="MLKL-like_MCAfunc"/>
</dbReference>
<accession>A0AAD7I4I3</accession>
<dbReference type="Pfam" id="PF13374">
    <property type="entry name" value="TPR_10"/>
    <property type="match status" value="3"/>
</dbReference>
<keyword evidence="6" id="KW-0418">Kinase</keyword>
<dbReference type="InterPro" id="IPR036537">
    <property type="entry name" value="Adaptor_Cbl_N_dom_sf"/>
</dbReference>
<reference evidence="6" key="1">
    <citation type="submission" date="2023-03" db="EMBL/GenBank/DDBJ databases">
        <title>Massive genome expansion in bonnet fungi (Mycena s.s.) driven by repeated elements and novel gene families across ecological guilds.</title>
        <authorList>
            <consortium name="Lawrence Berkeley National Laboratory"/>
            <person name="Harder C.B."/>
            <person name="Miyauchi S."/>
            <person name="Viragh M."/>
            <person name="Kuo A."/>
            <person name="Thoen E."/>
            <person name="Andreopoulos B."/>
            <person name="Lu D."/>
            <person name="Skrede I."/>
            <person name="Drula E."/>
            <person name="Henrissat B."/>
            <person name="Morin E."/>
            <person name="Kohler A."/>
            <person name="Barry K."/>
            <person name="LaButti K."/>
            <person name="Morin E."/>
            <person name="Salamov A."/>
            <person name="Lipzen A."/>
            <person name="Mereny Z."/>
            <person name="Hegedus B."/>
            <person name="Baldrian P."/>
            <person name="Stursova M."/>
            <person name="Weitz H."/>
            <person name="Taylor A."/>
            <person name="Grigoriev I.V."/>
            <person name="Nagy L.G."/>
            <person name="Martin F."/>
            <person name="Kauserud H."/>
        </authorList>
    </citation>
    <scope>NUCLEOTIDE SEQUENCE</scope>
    <source>
        <strain evidence="6">CBHHK182m</strain>
    </source>
</reference>
<dbReference type="Gene3D" id="1.25.40.10">
    <property type="entry name" value="Tetratricopeptide repeat domain"/>
    <property type="match status" value="2"/>
</dbReference>
<keyword evidence="2 4" id="KW-0547">Nucleotide-binding</keyword>
<dbReference type="InterPro" id="IPR008271">
    <property type="entry name" value="Ser/Thr_kinase_AS"/>
</dbReference>
<dbReference type="InterPro" id="IPR019734">
    <property type="entry name" value="TPR_rpt"/>
</dbReference>
<dbReference type="Gene3D" id="3.30.200.20">
    <property type="entry name" value="Phosphorylase Kinase, domain 1"/>
    <property type="match status" value="1"/>
</dbReference>
<dbReference type="GO" id="GO:0004674">
    <property type="term" value="F:protein serine/threonine kinase activity"/>
    <property type="evidence" value="ECO:0007669"/>
    <property type="project" value="UniProtKB-KW"/>
</dbReference>
<dbReference type="PROSITE" id="PS00108">
    <property type="entry name" value="PROTEIN_KINASE_ST"/>
    <property type="match status" value="1"/>
</dbReference>
<keyword evidence="7" id="KW-1185">Reference proteome</keyword>
<dbReference type="PROSITE" id="PS50011">
    <property type="entry name" value="PROTEIN_KINASE_DOM"/>
    <property type="match status" value="1"/>
</dbReference>
<name>A0AAD7I4I3_9AGAR</name>
<dbReference type="GO" id="GO:0007166">
    <property type="term" value="P:cell surface receptor signaling pathway"/>
    <property type="evidence" value="ECO:0007669"/>
    <property type="project" value="InterPro"/>
</dbReference>
<dbReference type="InterPro" id="IPR001245">
    <property type="entry name" value="Ser-Thr/Tyr_kinase_cat_dom"/>
</dbReference>
<protein>
    <submittedName>
        <fullName evidence="6">Kinase-like domain-containing protein</fullName>
    </submittedName>
</protein>
<dbReference type="GO" id="GO:0005524">
    <property type="term" value="F:ATP binding"/>
    <property type="evidence" value="ECO:0007669"/>
    <property type="project" value="UniProtKB-UniRule"/>
</dbReference>
<dbReference type="EMBL" id="JARKIB010000129">
    <property type="protein sequence ID" value="KAJ7734975.1"/>
    <property type="molecule type" value="Genomic_DNA"/>
</dbReference>
<dbReference type="InterPro" id="IPR000719">
    <property type="entry name" value="Prot_kinase_dom"/>
</dbReference>
<dbReference type="SUPFAM" id="SSF56112">
    <property type="entry name" value="Protein kinase-like (PK-like)"/>
    <property type="match status" value="1"/>
</dbReference>
<evidence type="ECO:0000313" key="7">
    <source>
        <dbReference type="Proteomes" id="UP001215598"/>
    </source>
</evidence>
<organism evidence="6 7">
    <name type="scientific">Mycena metata</name>
    <dbReference type="NCBI Taxonomy" id="1033252"/>
    <lineage>
        <taxon>Eukaryota</taxon>
        <taxon>Fungi</taxon>
        <taxon>Dikarya</taxon>
        <taxon>Basidiomycota</taxon>
        <taxon>Agaricomycotina</taxon>
        <taxon>Agaricomycetes</taxon>
        <taxon>Agaricomycetidae</taxon>
        <taxon>Agaricales</taxon>
        <taxon>Marasmiineae</taxon>
        <taxon>Mycenaceae</taxon>
        <taxon>Mycena</taxon>
    </lineage>
</organism>
<dbReference type="SMART" id="SM00028">
    <property type="entry name" value="TPR"/>
    <property type="match status" value="4"/>
</dbReference>
<dbReference type="InterPro" id="IPR011009">
    <property type="entry name" value="Kinase-like_dom_sf"/>
</dbReference>
<evidence type="ECO:0000256" key="3">
    <source>
        <dbReference type="ARBA" id="ARBA00022840"/>
    </source>
</evidence>
<dbReference type="PANTHER" id="PTHR46082:SF11">
    <property type="entry name" value="AAA+ ATPASE DOMAIN-CONTAINING PROTEIN-RELATED"/>
    <property type="match status" value="1"/>
</dbReference>
<dbReference type="InterPro" id="IPR053137">
    <property type="entry name" value="NLR-like"/>
</dbReference>
<dbReference type="InterPro" id="IPR017441">
    <property type="entry name" value="Protein_kinase_ATP_BS"/>
</dbReference>
<dbReference type="AlphaFoldDB" id="A0AAD7I4I3"/>
<keyword evidence="3 4" id="KW-0067">ATP-binding</keyword>
<evidence type="ECO:0000313" key="6">
    <source>
        <dbReference type="EMBL" id="KAJ7734975.1"/>
    </source>
</evidence>
<feature type="domain" description="Protein kinase" evidence="5">
    <location>
        <begin position="227"/>
        <end position="475"/>
    </location>
</feature>
<keyword evidence="6" id="KW-0808">Transferase</keyword>
<dbReference type="Gene3D" id="1.10.510.10">
    <property type="entry name" value="Transferase(Phosphotransferase) domain 1"/>
    <property type="match status" value="1"/>
</dbReference>
<dbReference type="Pfam" id="PF07714">
    <property type="entry name" value="PK_Tyr_Ser-Thr"/>
    <property type="match status" value="1"/>
</dbReference>
<dbReference type="Pfam" id="PF13424">
    <property type="entry name" value="TPR_12"/>
    <property type="match status" value="1"/>
</dbReference>
<gene>
    <name evidence="6" type="ORF">B0H16DRAFT_1695710</name>
</gene>
<sequence length="809" mass="91322">MSLEAALHAVLGETPVPGLSSAFRLFTFIVSSVQATRESKKQLQVLAKGVGELLSTLNLEIRESRIVATNCVKPLAGLENLLQEIHRFVQKERDKPFLKSLFNKDQRINQIESFYRHIGLTISAFHISGLLSIQDMLRNNETARIEDKSMLNAQLKRLEQNQDDLRNVLEINHSNMLAMMASLQRRLNATPNNNQEQAFYSHTLQYLTSMSGRQVQLEDWMIASFDVEYGQEVGVGGFGKVYRGTWNQTEVAIKVLQNVAGFTPNVVLWVTLRHPNILQFLGANTLDDRPFVVMPYIPYNARQFLSQHPTSDPVYILRDVSLALQYLHSRKICHGDLKGANILVEPSGRALLCDFGLSRIKADATSRTAHTVNTIIKGSRNWMAPELLAGSLPKMPSDIYAFGMTLFELCSGEIPLVNIAHTDFVELVFRLGVRPDRPEIEDVPRLTDSLWTLAEECWLQDPKARPLAGRIHAMVVDIISEISVDSPGEALMNSPRGTEISNPNHNHPGNIESSHKDLPDLTLSTEELTTPHHQAGRFKEAEQLRLEVFEKRKQVRGDYDTDTLTSMHSLASTYTNLGKWKEAEELYLKVVKERKQVLGVDNPDTLASMHNLASIYRDLEKWKEAKQLYLEVVEKRKQVLGLDNADTLTSMHILGRTYGNLGKYKEAEELYLELVEKRKQVLGVDNPDTLTSMHCLAFAYIKLGKRKEAKELSVEVVKKRKQVLGVDNPDTLTSMHNLAFSYTNLKEAEELYLEVVKKRKHVLGVDNPDTLASMHCLVLTYKALGQKQDAKTLAKTLKKIQKRAPASTS</sequence>